<feature type="region of interest" description="Disordered" evidence="1">
    <location>
        <begin position="189"/>
        <end position="221"/>
    </location>
</feature>
<accession>A0A9P6SUF2</accession>
<feature type="compositionally biased region" description="Polar residues" evidence="1">
    <location>
        <begin position="192"/>
        <end position="214"/>
    </location>
</feature>
<keyword evidence="3" id="KW-1185">Reference proteome</keyword>
<comment type="caution">
    <text evidence="2">The sequence shown here is derived from an EMBL/GenBank/DDBJ whole genome shotgun (WGS) entry which is preliminary data.</text>
</comment>
<reference evidence="2" key="1">
    <citation type="journal article" date="2020" name="Fungal Divers.">
        <title>Resolving the Mortierellaceae phylogeny through synthesis of multi-gene phylogenetics and phylogenomics.</title>
        <authorList>
            <person name="Vandepol N."/>
            <person name="Liber J."/>
            <person name="Desiro A."/>
            <person name="Na H."/>
            <person name="Kennedy M."/>
            <person name="Barry K."/>
            <person name="Grigoriev I.V."/>
            <person name="Miller A.N."/>
            <person name="O'Donnell K."/>
            <person name="Stajich J.E."/>
            <person name="Bonito G."/>
        </authorList>
    </citation>
    <scope>NUCLEOTIDE SEQUENCE</scope>
    <source>
        <strain evidence="2">NRRL 2769</strain>
    </source>
</reference>
<evidence type="ECO:0000313" key="3">
    <source>
        <dbReference type="Proteomes" id="UP000703661"/>
    </source>
</evidence>
<protein>
    <submittedName>
        <fullName evidence="2">Uncharacterized protein</fullName>
    </submittedName>
</protein>
<dbReference type="EMBL" id="JAAAID010002890">
    <property type="protein sequence ID" value="KAG0003052.1"/>
    <property type="molecule type" value="Genomic_DNA"/>
</dbReference>
<gene>
    <name evidence="2" type="ORF">BGZ80_005864</name>
</gene>
<sequence>MDHHQHQLAQQQRLAQQQQLVQQQQQYLVQQQQQQQLAQQQIQQQHQTGFHQRSLSQPYAPQSPVSIIASQPYANINPSYQQQPYVPPTSLAYSTSGHTSSLSNASSISTVTNAMEGVGLGLTGVTGVDHGRIVTSAVSSSGIYSVKGDAFGNNDKNQAALFASPLMEPSTLPPPKPHHSVEYLTSKRQRTDSGMLQDQTQYDGSSVVSENSIDPSVGNGNGNGMSMNTNITMSMNNTGHIAGMATTENHFANGNGSAPVVLPGINGKLVT</sequence>
<name>A0A9P6SUF2_9FUNG</name>
<dbReference type="Proteomes" id="UP000703661">
    <property type="component" value="Unassembled WGS sequence"/>
</dbReference>
<organism evidence="2 3">
    <name type="scientific">Entomortierella chlamydospora</name>
    <dbReference type="NCBI Taxonomy" id="101097"/>
    <lineage>
        <taxon>Eukaryota</taxon>
        <taxon>Fungi</taxon>
        <taxon>Fungi incertae sedis</taxon>
        <taxon>Mucoromycota</taxon>
        <taxon>Mortierellomycotina</taxon>
        <taxon>Mortierellomycetes</taxon>
        <taxon>Mortierellales</taxon>
        <taxon>Mortierellaceae</taxon>
        <taxon>Entomortierella</taxon>
    </lineage>
</organism>
<evidence type="ECO:0000256" key="1">
    <source>
        <dbReference type="SAM" id="MobiDB-lite"/>
    </source>
</evidence>
<dbReference type="AlphaFoldDB" id="A0A9P6SUF2"/>
<proteinExistence type="predicted"/>
<evidence type="ECO:0000313" key="2">
    <source>
        <dbReference type="EMBL" id="KAG0003052.1"/>
    </source>
</evidence>